<organism evidence="4">
    <name type="scientific">Cyprideis torosa</name>
    <dbReference type="NCBI Taxonomy" id="163714"/>
    <lineage>
        <taxon>Eukaryota</taxon>
        <taxon>Metazoa</taxon>
        <taxon>Ecdysozoa</taxon>
        <taxon>Arthropoda</taxon>
        <taxon>Crustacea</taxon>
        <taxon>Oligostraca</taxon>
        <taxon>Ostracoda</taxon>
        <taxon>Podocopa</taxon>
        <taxon>Podocopida</taxon>
        <taxon>Cytherocopina</taxon>
        <taxon>Cytheroidea</taxon>
        <taxon>Cytherideidae</taxon>
        <taxon>Cyprideis</taxon>
    </lineage>
</organism>
<evidence type="ECO:0000256" key="3">
    <source>
        <dbReference type="ARBA" id="ARBA00023157"/>
    </source>
</evidence>
<dbReference type="Pfam" id="PF00014">
    <property type="entry name" value="Kunitz_BPTI"/>
    <property type="match status" value="1"/>
</dbReference>
<dbReference type="PANTHER" id="PTHR10083">
    <property type="entry name" value="KUNITZ-TYPE PROTEASE INHIBITOR-RELATED"/>
    <property type="match status" value="1"/>
</dbReference>
<dbReference type="PANTHER" id="PTHR10083:SF328">
    <property type="entry name" value="TISSUE FACTOR PATHWAY INHIBITOR"/>
    <property type="match status" value="1"/>
</dbReference>
<dbReference type="SUPFAM" id="SSF57362">
    <property type="entry name" value="BPTI-like"/>
    <property type="match status" value="1"/>
</dbReference>
<keyword evidence="3" id="KW-1015">Disulfide bond</keyword>
<dbReference type="GO" id="GO:0005615">
    <property type="term" value="C:extracellular space"/>
    <property type="evidence" value="ECO:0007669"/>
    <property type="project" value="TreeGrafter"/>
</dbReference>
<dbReference type="AlphaFoldDB" id="A0A7R8WC60"/>
<evidence type="ECO:0000256" key="2">
    <source>
        <dbReference type="ARBA" id="ARBA00022900"/>
    </source>
</evidence>
<sequence>MLDHHIRGEDPSNLSEAIGHEEIRFPRSTLQPGQDTCTVTPQKTAVGWTENFYQVNQGPSPNQQRHELETWYEVSVEEESFLNASSSSNTSDAFSSCQAISSPSGNLVQHAVALLRVLERSLLKASAASFRSLASFSGSGSPSLVEPKDRMMRVTFENNRTGVSTCIALKVPENKEKEVQFTACKELCQLPAKTGVCRGYFTRYHFDPKDETCKSFVYGGCGGNGNNFETKEECLKAA</sequence>
<dbReference type="InterPro" id="IPR020901">
    <property type="entry name" value="Prtase_inh_Kunz-CS"/>
</dbReference>
<keyword evidence="1" id="KW-0646">Protease inhibitor</keyword>
<gene>
    <name evidence="4" type="ORF">CTOB1V02_LOCUS6793</name>
</gene>
<evidence type="ECO:0000313" key="4">
    <source>
        <dbReference type="EMBL" id="CAD7228915.1"/>
    </source>
</evidence>
<dbReference type="EMBL" id="OB661764">
    <property type="protein sequence ID" value="CAD7228915.1"/>
    <property type="molecule type" value="Genomic_DNA"/>
</dbReference>
<protein>
    <submittedName>
        <fullName evidence="4">Uncharacterized protein</fullName>
    </submittedName>
</protein>
<dbReference type="InterPro" id="IPR036880">
    <property type="entry name" value="Kunitz_BPTI_sf"/>
</dbReference>
<dbReference type="Gene3D" id="4.10.410.10">
    <property type="entry name" value="Pancreatic trypsin inhibitor Kunitz domain"/>
    <property type="match status" value="1"/>
</dbReference>
<dbReference type="InterPro" id="IPR050098">
    <property type="entry name" value="TFPI/VKTCI-like"/>
</dbReference>
<dbReference type="OrthoDB" id="4473401at2759"/>
<dbReference type="GO" id="GO:0004867">
    <property type="term" value="F:serine-type endopeptidase inhibitor activity"/>
    <property type="evidence" value="ECO:0007669"/>
    <property type="project" value="UniProtKB-KW"/>
</dbReference>
<dbReference type="PRINTS" id="PR00759">
    <property type="entry name" value="BASICPTASE"/>
</dbReference>
<name>A0A7R8WC60_9CRUS</name>
<dbReference type="PROSITE" id="PS50279">
    <property type="entry name" value="BPTI_KUNITZ_2"/>
    <property type="match status" value="1"/>
</dbReference>
<dbReference type="SMART" id="SM00131">
    <property type="entry name" value="KU"/>
    <property type="match status" value="1"/>
</dbReference>
<proteinExistence type="predicted"/>
<reference evidence="4" key="1">
    <citation type="submission" date="2020-11" db="EMBL/GenBank/DDBJ databases">
        <authorList>
            <person name="Tran Van P."/>
        </authorList>
    </citation>
    <scope>NUCLEOTIDE SEQUENCE</scope>
</reference>
<keyword evidence="2" id="KW-0722">Serine protease inhibitor</keyword>
<dbReference type="FunFam" id="4.10.410.10:FF:000020">
    <property type="entry name" value="Collagen, type VI, alpha 3"/>
    <property type="match status" value="1"/>
</dbReference>
<dbReference type="InterPro" id="IPR002223">
    <property type="entry name" value="Kunitz_BPTI"/>
</dbReference>
<dbReference type="PROSITE" id="PS00280">
    <property type="entry name" value="BPTI_KUNITZ_1"/>
    <property type="match status" value="1"/>
</dbReference>
<accession>A0A7R8WC60</accession>
<evidence type="ECO:0000256" key="1">
    <source>
        <dbReference type="ARBA" id="ARBA00022690"/>
    </source>
</evidence>